<feature type="transmembrane region" description="Helical" evidence="8">
    <location>
        <begin position="370"/>
        <end position="389"/>
    </location>
</feature>
<comment type="similarity">
    <text evidence="3">Belongs to the major facilitator superfamily. FHS transporter (TC 2.A.1.7) family.</text>
</comment>
<evidence type="ECO:0000256" key="4">
    <source>
        <dbReference type="ARBA" id="ARBA00022475"/>
    </source>
</evidence>
<dbReference type="EMBL" id="FQUU01000001">
    <property type="protein sequence ID" value="SHE31597.1"/>
    <property type="molecule type" value="Genomic_DNA"/>
</dbReference>
<evidence type="ECO:0000256" key="3">
    <source>
        <dbReference type="ARBA" id="ARBA00009120"/>
    </source>
</evidence>
<dbReference type="Gene3D" id="1.20.1250.20">
    <property type="entry name" value="MFS general substrate transporter like domains"/>
    <property type="match status" value="2"/>
</dbReference>
<keyword evidence="4" id="KW-1003">Cell membrane</keyword>
<sequence>MNQIKTSNRSAIVIIGILFFVFGFVTWLNGPLITYVKLAFGLNTDSKAFLVTTAFYMAYFFLALPSSWILERTGMKKGMAIGLLAMAVGTFLFGQFATHRNYPASLTGLFIIGSGLSLLQTASNPYVSILGPIESAAQRISIMGICNKVAGIISPIILSLVVLKGINQLEDKVKSAPDLVTKESILNEFASKVYVPYVIMAVILVLLAVWIIRSSLPEIKASEQNVQPGAEKGAKEKTSIYQFPHLWLGALCIFVYVGVEVMAGDAIGTYGKGFHIPTDETKYFTSFTLGAMLVGYIIGLATIPKFISQQKALRISAILGILFSTAAFLTKGYVSVAFVAALGLANAMMWPAIFPLAISGLGRFTEKGSALLIMGIAGGAIIPKVFASLKESYNFMAVFFALMVPCYLYILYYAIKGYTAGKQTPKLTGDLVNSKRPTMDVV</sequence>
<feature type="transmembrane region" description="Helical" evidence="8">
    <location>
        <begin position="48"/>
        <end position="66"/>
    </location>
</feature>
<feature type="transmembrane region" description="Helical" evidence="8">
    <location>
        <begin position="12"/>
        <end position="36"/>
    </location>
</feature>
<evidence type="ECO:0000259" key="9">
    <source>
        <dbReference type="PROSITE" id="PS50850"/>
    </source>
</evidence>
<keyword evidence="6 8" id="KW-1133">Transmembrane helix</keyword>
<dbReference type="GO" id="GO:1904659">
    <property type="term" value="P:D-glucose transmembrane transport"/>
    <property type="evidence" value="ECO:0007669"/>
    <property type="project" value="InterPro"/>
</dbReference>
<evidence type="ECO:0000256" key="1">
    <source>
        <dbReference type="ARBA" id="ARBA00003321"/>
    </source>
</evidence>
<keyword evidence="7 8" id="KW-0472">Membrane</keyword>
<dbReference type="PROSITE" id="PS50850">
    <property type="entry name" value="MFS"/>
    <property type="match status" value="1"/>
</dbReference>
<dbReference type="Proteomes" id="UP000184048">
    <property type="component" value="Unassembled WGS sequence"/>
</dbReference>
<accession>A0A1M4SHX7</accession>
<feature type="transmembrane region" description="Helical" evidence="8">
    <location>
        <begin position="140"/>
        <end position="163"/>
    </location>
</feature>
<name>A0A1M4SHX7_9BACT</name>
<feature type="transmembrane region" description="Helical" evidence="8">
    <location>
        <begin position="245"/>
        <end position="263"/>
    </location>
</feature>
<evidence type="ECO:0000313" key="11">
    <source>
        <dbReference type="Proteomes" id="UP000184048"/>
    </source>
</evidence>
<dbReference type="STRING" id="1121884.SAMN02745131_00118"/>
<feature type="transmembrane region" description="Helical" evidence="8">
    <location>
        <begin position="395"/>
        <end position="415"/>
    </location>
</feature>
<feature type="transmembrane region" description="Helical" evidence="8">
    <location>
        <begin position="283"/>
        <end position="303"/>
    </location>
</feature>
<feature type="transmembrane region" description="Helical" evidence="8">
    <location>
        <begin position="102"/>
        <end position="119"/>
    </location>
</feature>
<comment type="function">
    <text evidence="1">Intake of glucose and galactose.</text>
</comment>
<dbReference type="Pfam" id="PF07690">
    <property type="entry name" value="MFS_1"/>
    <property type="match status" value="1"/>
</dbReference>
<dbReference type="InterPro" id="IPR020846">
    <property type="entry name" value="MFS_dom"/>
</dbReference>
<protein>
    <submittedName>
        <fullName evidence="10">Glucose/galactose transporter</fullName>
    </submittedName>
</protein>
<evidence type="ECO:0000256" key="6">
    <source>
        <dbReference type="ARBA" id="ARBA00022989"/>
    </source>
</evidence>
<feature type="domain" description="Major facilitator superfamily (MFS) profile" evidence="9">
    <location>
        <begin position="1"/>
        <end position="216"/>
    </location>
</feature>
<feature type="transmembrane region" description="Helical" evidence="8">
    <location>
        <begin position="194"/>
        <end position="212"/>
    </location>
</feature>
<keyword evidence="11" id="KW-1185">Reference proteome</keyword>
<evidence type="ECO:0000256" key="7">
    <source>
        <dbReference type="ARBA" id="ARBA00023136"/>
    </source>
</evidence>
<dbReference type="CDD" id="cd17394">
    <property type="entry name" value="MFS_FucP_like"/>
    <property type="match status" value="1"/>
</dbReference>
<keyword evidence="5 8" id="KW-0812">Transmembrane</keyword>
<gene>
    <name evidence="10" type="ORF">SAMN02745131_00118</name>
</gene>
<dbReference type="GO" id="GO:0005886">
    <property type="term" value="C:plasma membrane"/>
    <property type="evidence" value="ECO:0007669"/>
    <property type="project" value="UniProtKB-SubCell"/>
</dbReference>
<evidence type="ECO:0000256" key="8">
    <source>
        <dbReference type="SAM" id="Phobius"/>
    </source>
</evidence>
<dbReference type="InterPro" id="IPR011701">
    <property type="entry name" value="MFS"/>
</dbReference>
<feature type="transmembrane region" description="Helical" evidence="8">
    <location>
        <begin position="336"/>
        <end position="358"/>
    </location>
</feature>
<reference evidence="10 11" key="1">
    <citation type="submission" date="2016-11" db="EMBL/GenBank/DDBJ databases">
        <authorList>
            <person name="Jaros S."/>
            <person name="Januszkiewicz K."/>
            <person name="Wedrychowicz H."/>
        </authorList>
    </citation>
    <scope>NUCLEOTIDE SEQUENCE [LARGE SCALE GENOMIC DNA]</scope>
    <source>
        <strain evidence="10 11">DSM 18119</strain>
    </source>
</reference>
<comment type="subcellular location">
    <subcellularLocation>
        <location evidence="2">Cell inner membrane</location>
        <topology evidence="2">Multi-pass membrane protein</topology>
    </subcellularLocation>
</comment>
<dbReference type="InterPro" id="IPR050375">
    <property type="entry name" value="MFS_TsgA-like"/>
</dbReference>
<dbReference type="InterPro" id="IPR005964">
    <property type="entry name" value="Glc/Gal_transptr_bac"/>
</dbReference>
<dbReference type="GO" id="GO:0005354">
    <property type="term" value="F:galactose transmembrane transporter activity"/>
    <property type="evidence" value="ECO:0007669"/>
    <property type="project" value="InterPro"/>
</dbReference>
<dbReference type="InterPro" id="IPR036259">
    <property type="entry name" value="MFS_trans_sf"/>
</dbReference>
<evidence type="ECO:0000256" key="2">
    <source>
        <dbReference type="ARBA" id="ARBA00004429"/>
    </source>
</evidence>
<dbReference type="NCBIfam" id="TIGR01272">
    <property type="entry name" value="gluP"/>
    <property type="match status" value="1"/>
</dbReference>
<dbReference type="AlphaFoldDB" id="A0A1M4SHX7"/>
<evidence type="ECO:0000256" key="5">
    <source>
        <dbReference type="ARBA" id="ARBA00022692"/>
    </source>
</evidence>
<dbReference type="PANTHER" id="PTHR43702">
    <property type="entry name" value="L-FUCOSE-PROTON SYMPORTER"/>
    <property type="match status" value="1"/>
</dbReference>
<dbReference type="GO" id="GO:0055056">
    <property type="term" value="F:D-glucose transmembrane transporter activity"/>
    <property type="evidence" value="ECO:0007669"/>
    <property type="project" value="InterPro"/>
</dbReference>
<dbReference type="OrthoDB" id="9795150at2"/>
<dbReference type="PANTHER" id="PTHR43702:SF12">
    <property type="entry name" value="N-ACETYL GLUCOSAMINE TRANSPORTER NAGP"/>
    <property type="match status" value="1"/>
</dbReference>
<dbReference type="RefSeq" id="WP_072833295.1">
    <property type="nucleotide sequence ID" value="NZ_FQUU01000001.1"/>
</dbReference>
<feature type="transmembrane region" description="Helical" evidence="8">
    <location>
        <begin position="312"/>
        <end position="330"/>
    </location>
</feature>
<evidence type="ECO:0000313" key="10">
    <source>
        <dbReference type="EMBL" id="SHE31597.1"/>
    </source>
</evidence>
<dbReference type="SUPFAM" id="SSF103473">
    <property type="entry name" value="MFS general substrate transporter"/>
    <property type="match status" value="1"/>
</dbReference>
<proteinExistence type="inferred from homology"/>
<feature type="transmembrane region" description="Helical" evidence="8">
    <location>
        <begin position="78"/>
        <end position="96"/>
    </location>
</feature>
<organism evidence="10 11">
    <name type="scientific">Flavisolibacter ginsengisoli DSM 18119</name>
    <dbReference type="NCBI Taxonomy" id="1121884"/>
    <lineage>
        <taxon>Bacteria</taxon>
        <taxon>Pseudomonadati</taxon>
        <taxon>Bacteroidota</taxon>
        <taxon>Chitinophagia</taxon>
        <taxon>Chitinophagales</taxon>
        <taxon>Chitinophagaceae</taxon>
        <taxon>Flavisolibacter</taxon>
    </lineage>
</organism>